<gene>
    <name evidence="1" type="ORF">CONCODRAFT_13608</name>
</gene>
<dbReference type="OrthoDB" id="612216at2759"/>
<dbReference type="EMBL" id="KQ965036">
    <property type="protein sequence ID" value="KXN64977.1"/>
    <property type="molecule type" value="Genomic_DNA"/>
</dbReference>
<keyword evidence="2" id="KW-1185">Reference proteome</keyword>
<dbReference type="Proteomes" id="UP000070444">
    <property type="component" value="Unassembled WGS sequence"/>
</dbReference>
<reference evidence="1 2" key="1">
    <citation type="journal article" date="2015" name="Genome Biol. Evol.">
        <title>Phylogenomic analyses indicate that early fungi evolved digesting cell walls of algal ancestors of land plants.</title>
        <authorList>
            <person name="Chang Y."/>
            <person name="Wang S."/>
            <person name="Sekimoto S."/>
            <person name="Aerts A.L."/>
            <person name="Choi C."/>
            <person name="Clum A."/>
            <person name="LaButti K.M."/>
            <person name="Lindquist E.A."/>
            <person name="Yee Ngan C."/>
            <person name="Ohm R.A."/>
            <person name="Salamov A.A."/>
            <person name="Grigoriev I.V."/>
            <person name="Spatafora J.W."/>
            <person name="Berbee M.L."/>
        </authorList>
    </citation>
    <scope>NUCLEOTIDE SEQUENCE [LARGE SCALE GENOMIC DNA]</scope>
    <source>
        <strain evidence="1 2">NRRL 28638</strain>
    </source>
</reference>
<evidence type="ECO:0000313" key="1">
    <source>
        <dbReference type="EMBL" id="KXN64977.1"/>
    </source>
</evidence>
<name>A0A137NQE6_CONC2</name>
<protein>
    <recommendedName>
        <fullName evidence="3">F-box domain-containing protein</fullName>
    </recommendedName>
</protein>
<evidence type="ECO:0008006" key="3">
    <source>
        <dbReference type="Google" id="ProtNLM"/>
    </source>
</evidence>
<accession>A0A137NQE6</accession>
<proteinExistence type="predicted"/>
<dbReference type="SUPFAM" id="SSF52047">
    <property type="entry name" value="RNI-like"/>
    <property type="match status" value="1"/>
</dbReference>
<sequence length="428" mass="49856">MNENNSSKINWLNIIFDNEFQSYLDLDILQEISMLSKSTRIKLNSKFFYEIKLRPEFKYNDIALEKHYKFLALSAFNRLINSDTKELYKGSSVEKVLNDIKSELALVKKFISSLYFYQVGYHGYHLFSSFKCLYNLIILKLYYSNISYSALANFGVSFPKLTSIKLSDVTLIKLHKDIIHSEDIVFPLNLNYLGISRLTVTEKNELFNPYEMLANEFYTNGSRNDLEEFLDNNPNLESLSVKNLSLDKVYNFKSLKSLEVWDLKSTDSVPKFPTQEGIERLAVNINLESKFLNASKLCKLCPNLEKLHFLMPSDSSFQKFSEKFLIPVLSKLPKAKTLIMGFHTENCGIVDIGNFPHIENLVIIDYLPYIFNYKFDKCINLKSIEFKSDEIEPDNEELLEGLRKLHNEYNNWVFKISVGRIKGFKLLQ</sequence>
<dbReference type="Gene3D" id="3.80.10.10">
    <property type="entry name" value="Ribonuclease Inhibitor"/>
    <property type="match status" value="1"/>
</dbReference>
<organism evidence="1 2">
    <name type="scientific">Conidiobolus coronatus (strain ATCC 28846 / CBS 209.66 / NRRL 28638)</name>
    <name type="common">Delacroixia coronata</name>
    <dbReference type="NCBI Taxonomy" id="796925"/>
    <lineage>
        <taxon>Eukaryota</taxon>
        <taxon>Fungi</taxon>
        <taxon>Fungi incertae sedis</taxon>
        <taxon>Zoopagomycota</taxon>
        <taxon>Entomophthoromycotina</taxon>
        <taxon>Entomophthoromycetes</taxon>
        <taxon>Entomophthorales</taxon>
        <taxon>Ancylistaceae</taxon>
        <taxon>Conidiobolus</taxon>
    </lineage>
</organism>
<dbReference type="AlphaFoldDB" id="A0A137NQE6"/>
<dbReference type="InterPro" id="IPR032675">
    <property type="entry name" value="LRR_dom_sf"/>
</dbReference>
<evidence type="ECO:0000313" key="2">
    <source>
        <dbReference type="Proteomes" id="UP000070444"/>
    </source>
</evidence>